<keyword evidence="3" id="KW-1185">Reference proteome</keyword>
<dbReference type="RefSeq" id="WP_133161940.1">
    <property type="nucleotide sequence ID" value="NZ_BFAG01000001.1"/>
</dbReference>
<name>A0A2I9CRL7_9DEIO</name>
<evidence type="ECO:0000313" key="2">
    <source>
        <dbReference type="EMBL" id="GBF04174.1"/>
    </source>
</evidence>
<sequence length="117" mass="12302">MPEEAGRGRGVVLTAIYAGVINTAETFLLRLKDGRLLRPGLFGVPDVREGKALLVRYGEVPLSDPPNAFLGGPSQVTGEATDTRKDRTLTRNFPTPNRPGAGNSGPCPLPATCSNSA</sequence>
<organism evidence="2 3">
    <name type="scientific">Deinococcus aerius</name>
    <dbReference type="NCBI Taxonomy" id="200253"/>
    <lineage>
        <taxon>Bacteria</taxon>
        <taxon>Thermotogati</taxon>
        <taxon>Deinococcota</taxon>
        <taxon>Deinococci</taxon>
        <taxon>Deinococcales</taxon>
        <taxon>Deinococcaceae</taxon>
        <taxon>Deinococcus</taxon>
    </lineage>
</organism>
<dbReference type="Proteomes" id="UP000236569">
    <property type="component" value="Unassembled WGS sequence"/>
</dbReference>
<proteinExistence type="predicted"/>
<dbReference type="AlphaFoldDB" id="A0A2I9CRL7"/>
<feature type="region of interest" description="Disordered" evidence="1">
    <location>
        <begin position="64"/>
        <end position="117"/>
    </location>
</feature>
<gene>
    <name evidence="2" type="ORF">DAERI_010346</name>
</gene>
<dbReference type="OrthoDB" id="71239at2"/>
<comment type="caution">
    <text evidence="2">The sequence shown here is derived from an EMBL/GenBank/DDBJ whole genome shotgun (WGS) entry which is preliminary data.</text>
</comment>
<accession>A0A2I9CRL7</accession>
<reference evidence="3" key="1">
    <citation type="submission" date="2018-01" db="EMBL/GenBank/DDBJ databases">
        <title>Draft Genome Sequence of the Radioresistant Bacterium Deinococcus aerius TR0125, Isolated from the Higher Atmosphere above Japan.</title>
        <authorList>
            <person name="Satoh K."/>
            <person name="Arai H."/>
            <person name="Sanzen T."/>
            <person name="Kawaguchi Y."/>
            <person name="Hayashi H."/>
            <person name="Yokobori S."/>
            <person name="Yamagishi A."/>
            <person name="Oono Y."/>
            <person name="Narumi I."/>
        </authorList>
    </citation>
    <scope>NUCLEOTIDE SEQUENCE [LARGE SCALE GENOMIC DNA]</scope>
    <source>
        <strain evidence="3">TR0125</strain>
    </source>
</reference>
<evidence type="ECO:0000256" key="1">
    <source>
        <dbReference type="SAM" id="MobiDB-lite"/>
    </source>
</evidence>
<dbReference type="EMBL" id="BFAG01000001">
    <property type="protein sequence ID" value="GBF04174.1"/>
    <property type="molecule type" value="Genomic_DNA"/>
</dbReference>
<evidence type="ECO:0000313" key="3">
    <source>
        <dbReference type="Proteomes" id="UP000236569"/>
    </source>
</evidence>
<protein>
    <submittedName>
        <fullName evidence="2">Uncharacterized protein</fullName>
    </submittedName>
</protein>